<dbReference type="EMBL" id="BQXS01010903">
    <property type="protein sequence ID" value="GKT35020.1"/>
    <property type="molecule type" value="Genomic_DNA"/>
</dbReference>
<feature type="compositionally biased region" description="Polar residues" evidence="1">
    <location>
        <begin position="256"/>
        <end position="286"/>
    </location>
</feature>
<feature type="region of interest" description="Disordered" evidence="1">
    <location>
        <begin position="68"/>
        <end position="98"/>
    </location>
</feature>
<reference evidence="2" key="1">
    <citation type="submission" date="2022-03" db="EMBL/GenBank/DDBJ databases">
        <title>Draft genome sequence of Aduncisulcus paluster, a free-living microaerophilic Fornicata.</title>
        <authorList>
            <person name="Yuyama I."/>
            <person name="Kume K."/>
            <person name="Tamura T."/>
            <person name="Inagaki Y."/>
            <person name="Hashimoto T."/>
        </authorList>
    </citation>
    <scope>NUCLEOTIDE SEQUENCE</scope>
    <source>
        <strain evidence="2">NY0171</strain>
    </source>
</reference>
<organism evidence="2 3">
    <name type="scientific">Aduncisulcus paluster</name>
    <dbReference type="NCBI Taxonomy" id="2918883"/>
    <lineage>
        <taxon>Eukaryota</taxon>
        <taxon>Metamonada</taxon>
        <taxon>Carpediemonas-like organisms</taxon>
        <taxon>Aduncisulcus</taxon>
    </lineage>
</organism>
<evidence type="ECO:0000313" key="3">
    <source>
        <dbReference type="Proteomes" id="UP001057375"/>
    </source>
</evidence>
<name>A0ABQ5KVG1_9EUKA</name>
<evidence type="ECO:0000256" key="1">
    <source>
        <dbReference type="SAM" id="MobiDB-lite"/>
    </source>
</evidence>
<gene>
    <name evidence="2" type="ORF">ADUPG1_008268</name>
</gene>
<evidence type="ECO:0000313" key="2">
    <source>
        <dbReference type="EMBL" id="GKT35020.1"/>
    </source>
</evidence>
<feature type="compositionally biased region" description="Low complexity" evidence="1">
    <location>
        <begin position="397"/>
        <end position="413"/>
    </location>
</feature>
<keyword evidence="3" id="KW-1185">Reference proteome</keyword>
<feature type="compositionally biased region" description="Basic and acidic residues" evidence="1">
    <location>
        <begin position="128"/>
        <end position="163"/>
    </location>
</feature>
<proteinExistence type="predicted"/>
<feature type="compositionally biased region" description="Polar residues" evidence="1">
    <location>
        <begin position="377"/>
        <end position="396"/>
    </location>
</feature>
<feature type="region of interest" description="Disordered" evidence="1">
    <location>
        <begin position="128"/>
        <end position="217"/>
    </location>
</feature>
<dbReference type="Proteomes" id="UP001057375">
    <property type="component" value="Unassembled WGS sequence"/>
</dbReference>
<feature type="compositionally biased region" description="Basic and acidic residues" evidence="1">
    <location>
        <begin position="318"/>
        <end position="361"/>
    </location>
</feature>
<feature type="region of interest" description="Disordered" evidence="1">
    <location>
        <begin position="318"/>
        <end position="414"/>
    </location>
</feature>
<accession>A0ABQ5KVG1</accession>
<feature type="compositionally biased region" description="Basic and acidic residues" evidence="1">
    <location>
        <begin position="181"/>
        <end position="190"/>
    </location>
</feature>
<sequence length="494" mass="55465">MNSTAIAIIDRHGSYVCDFEDKSEAQSAYKFLIAFNKSFVRSPPPPPPADHKRMQDDSYLGIESTLEGQYEPHTTKISPETPVALTPDDVSSVEREPYQSPEEYIMHEKHDELIDPVEQKRLAKIAQAEEKKRKKEEEKRKKEEEKRKKEEAKRHAAENKQEEEAQYAEQDHGNNTTGIDTESKISDAHSEPFSGPMYVDYQDESSQEHEPAYTPLTAAALKRINSGEIQAMSLDARPDPDSMLPPPLSPSHRMSQLSHHSTAVHDQSSQAPIGGSNNMDMSSRPSQLAHEYESTDPPHLVSNPLFTHVLDLEKERQWLGESGKEGGKGRERQWETSRLKQRLNRSERQRDNQEYTEEHAPKTVSSTAEVDRKSADMQHTTDSTDNGQHTSSRMGISTTSTTGTTDGTTTDGTSEVDSMYTFRRRIGHYDPLSDEWGSVVGVTGSAIDGERETMGIDGTRDIPVDLTHEGMERQEQQEEKCVDGTVVAQDSNIV</sequence>
<comment type="caution">
    <text evidence="2">The sequence shown here is derived from an EMBL/GenBank/DDBJ whole genome shotgun (WGS) entry which is preliminary data.</text>
</comment>
<protein>
    <submittedName>
        <fullName evidence="2">Uncharacterized protein</fullName>
    </submittedName>
</protein>
<feature type="region of interest" description="Disordered" evidence="1">
    <location>
        <begin position="230"/>
        <end position="306"/>
    </location>
</feature>
<feature type="non-terminal residue" evidence="2">
    <location>
        <position position="494"/>
    </location>
</feature>